<dbReference type="PANTHER" id="PTHR37292">
    <property type="entry name" value="VNG6097C"/>
    <property type="match status" value="1"/>
</dbReference>
<dbReference type="EMBL" id="VCKZ01000006">
    <property type="protein sequence ID" value="TMR42143.1"/>
    <property type="molecule type" value="Genomic_DNA"/>
</dbReference>
<reference evidence="2 3" key="1">
    <citation type="submission" date="2019-05" db="EMBL/GenBank/DDBJ databases">
        <title>Draft genome sequence of Actinomadura geliboluensis A8036.</title>
        <authorList>
            <person name="Saricaoglu S."/>
            <person name="Isik K."/>
        </authorList>
    </citation>
    <scope>NUCLEOTIDE SEQUENCE [LARGE SCALE GENOMIC DNA]</scope>
    <source>
        <strain evidence="2 3">A8036</strain>
    </source>
</reference>
<proteinExistence type="predicted"/>
<dbReference type="Pfam" id="PF03235">
    <property type="entry name" value="GmrSD_N"/>
    <property type="match status" value="1"/>
</dbReference>
<gene>
    <name evidence="2" type="ORF">ETD96_02050</name>
</gene>
<dbReference type="InterPro" id="IPR004919">
    <property type="entry name" value="GmrSD_N"/>
</dbReference>
<protein>
    <submittedName>
        <fullName evidence="2">DUF262 domain-containing protein</fullName>
    </submittedName>
</protein>
<dbReference type="PANTHER" id="PTHR37292:SF2">
    <property type="entry name" value="DUF262 DOMAIN-CONTAINING PROTEIN"/>
    <property type="match status" value="1"/>
</dbReference>
<feature type="domain" description="GmrSD restriction endonucleases N-terminal" evidence="1">
    <location>
        <begin position="10"/>
        <end position="252"/>
    </location>
</feature>
<accession>A0A5S4HA87</accession>
<dbReference type="Proteomes" id="UP000305238">
    <property type="component" value="Unassembled WGS sequence"/>
</dbReference>
<dbReference type="OrthoDB" id="9787127at2"/>
<keyword evidence="3" id="KW-1185">Reference proteome</keyword>
<evidence type="ECO:0000313" key="2">
    <source>
        <dbReference type="EMBL" id="TMR42143.1"/>
    </source>
</evidence>
<evidence type="ECO:0000259" key="1">
    <source>
        <dbReference type="Pfam" id="PF03235"/>
    </source>
</evidence>
<organism evidence="2 3">
    <name type="scientific">Actinomadura geliboluensis</name>
    <dbReference type="NCBI Taxonomy" id="882440"/>
    <lineage>
        <taxon>Bacteria</taxon>
        <taxon>Bacillati</taxon>
        <taxon>Actinomycetota</taxon>
        <taxon>Actinomycetes</taxon>
        <taxon>Streptosporangiales</taxon>
        <taxon>Thermomonosporaceae</taxon>
        <taxon>Actinomadura</taxon>
    </lineage>
</organism>
<name>A0A5S4HA87_9ACTN</name>
<comment type="caution">
    <text evidence="2">The sequence shown here is derived from an EMBL/GenBank/DDBJ whole genome shotgun (WGS) entry which is preliminary data.</text>
</comment>
<dbReference type="AlphaFoldDB" id="A0A5S4HA87"/>
<dbReference type="RefSeq" id="WP_138633191.1">
    <property type="nucleotide sequence ID" value="NZ_JASWDG010000006.1"/>
</dbReference>
<sequence>MALDSPQLDTLLDQVAVGRIQLPDFQREWKWDDERVVSILATVTMGYPMGVIMTLETGPDGAGFKARPLAGAADADGARDEELLLDGQQRITSLFQALRSGRPVETRDLRGKDLRRWYYIDIEAAVDESGDREKAIVSVPEGKIIRSQFGRRVDLDLSTRELECEQGYFPLALVFDNSAMLNWMFRYVGSDASREATWTKFQEAVVNNVLKYQVPTIRLGKNTAKEAVCTVFEKVNTGGVPLNVFELLTATFAGNRSFSEQEGYDFRLPEHWDTTRTELVTAHPVLGELESTDFLQAVCLSSTYHREGVPVGCKRRNMLELELDEYLKWAPLVADALHWAGRFLAEQCVFRAEDLPYRTQLPPLAAIRTVLGTETDTEDARAKLARWYWCGVFGEQYGGTADSRFPRDLEQVVGWIRGERGVPESVQDARFAETRLLSMQTRNSAAYKGVFALLLQQGCTDWFHLDKPLDGNLLEDYKAEIYRIFPARWCEKNGIEAQRQNSVVNKTLLSHRTGRIVGNRAPAAYLQMLERESGIQPNWLDDALITHLIEPAPLRGGEFDAFFERRMAEIIKLIEQVMGQRAVRTEEEA</sequence>
<evidence type="ECO:0000313" key="3">
    <source>
        <dbReference type="Proteomes" id="UP000305238"/>
    </source>
</evidence>